<name>A0AAD6YK65_9AGAR</name>
<accession>A0AAD6YK65</accession>
<reference evidence="2" key="1">
    <citation type="submission" date="2023-03" db="EMBL/GenBank/DDBJ databases">
        <title>Massive genome expansion in bonnet fungi (Mycena s.s.) driven by repeated elements and novel gene families across ecological guilds.</title>
        <authorList>
            <consortium name="Lawrence Berkeley National Laboratory"/>
            <person name="Harder C.B."/>
            <person name="Miyauchi S."/>
            <person name="Viragh M."/>
            <person name="Kuo A."/>
            <person name="Thoen E."/>
            <person name="Andreopoulos B."/>
            <person name="Lu D."/>
            <person name="Skrede I."/>
            <person name="Drula E."/>
            <person name="Henrissat B."/>
            <person name="Morin E."/>
            <person name="Kohler A."/>
            <person name="Barry K."/>
            <person name="LaButti K."/>
            <person name="Morin E."/>
            <person name="Salamov A."/>
            <person name="Lipzen A."/>
            <person name="Mereny Z."/>
            <person name="Hegedus B."/>
            <person name="Baldrian P."/>
            <person name="Stursova M."/>
            <person name="Weitz H."/>
            <person name="Taylor A."/>
            <person name="Grigoriev I.V."/>
            <person name="Nagy L.G."/>
            <person name="Martin F."/>
            <person name="Kauserud H."/>
        </authorList>
    </citation>
    <scope>NUCLEOTIDE SEQUENCE</scope>
    <source>
        <strain evidence="2">9144</strain>
    </source>
</reference>
<feature type="region of interest" description="Disordered" evidence="1">
    <location>
        <begin position="187"/>
        <end position="208"/>
    </location>
</feature>
<comment type="caution">
    <text evidence="2">The sequence shown here is derived from an EMBL/GenBank/DDBJ whole genome shotgun (WGS) entry which is preliminary data.</text>
</comment>
<protein>
    <submittedName>
        <fullName evidence="2">Uncharacterized protein</fullName>
    </submittedName>
</protein>
<keyword evidence="3" id="KW-1185">Reference proteome</keyword>
<organism evidence="2 3">
    <name type="scientific">Mycena pura</name>
    <dbReference type="NCBI Taxonomy" id="153505"/>
    <lineage>
        <taxon>Eukaryota</taxon>
        <taxon>Fungi</taxon>
        <taxon>Dikarya</taxon>
        <taxon>Basidiomycota</taxon>
        <taxon>Agaricomycotina</taxon>
        <taxon>Agaricomycetes</taxon>
        <taxon>Agaricomycetidae</taxon>
        <taxon>Agaricales</taxon>
        <taxon>Marasmiineae</taxon>
        <taxon>Mycenaceae</taxon>
        <taxon>Mycena</taxon>
    </lineage>
</organism>
<dbReference type="EMBL" id="JARJCW010000008">
    <property type="protein sequence ID" value="KAJ7221409.1"/>
    <property type="molecule type" value="Genomic_DNA"/>
</dbReference>
<gene>
    <name evidence="2" type="ORF">GGX14DRAFT_558905</name>
</gene>
<evidence type="ECO:0000256" key="1">
    <source>
        <dbReference type="SAM" id="MobiDB-lite"/>
    </source>
</evidence>
<proteinExistence type="predicted"/>
<evidence type="ECO:0000313" key="2">
    <source>
        <dbReference type="EMBL" id="KAJ7221409.1"/>
    </source>
</evidence>
<dbReference type="AlphaFoldDB" id="A0AAD6YK65"/>
<dbReference type="Proteomes" id="UP001219525">
    <property type="component" value="Unassembled WGS sequence"/>
</dbReference>
<sequence length="208" mass="23869">MQPDSWKRAQQWREEAHAVLLQYDYRLPNFCDARNYVRTYPYPRYKKLERASQRSQQRKEFHELEKSRPLTAQALEDVCIARRDRRYRLAHGGDTQEARRALSELKQREAAARGEEWAIRAEARSLAIAQASDPWDCATNAADLVWDGGGSAHMSGVETAEVGEESGESSWTTTFLDFYWIGAPGWDLSEEDDMPSPPRYSKALPAEV</sequence>
<evidence type="ECO:0000313" key="3">
    <source>
        <dbReference type="Proteomes" id="UP001219525"/>
    </source>
</evidence>